<evidence type="ECO:0000313" key="4">
    <source>
        <dbReference type="Proteomes" id="UP000002939"/>
    </source>
</evidence>
<feature type="transmembrane region" description="Helical" evidence="1">
    <location>
        <begin position="96"/>
        <end position="116"/>
    </location>
</feature>
<dbReference type="AlphaFoldDB" id="D0BKM5"/>
<dbReference type="HOGENOM" id="CLU_072573_10_3_9"/>
<feature type="transmembrane region" description="Helical" evidence="1">
    <location>
        <begin position="121"/>
        <end position="141"/>
    </location>
</feature>
<feature type="transmembrane region" description="Helical" evidence="1">
    <location>
        <begin position="20"/>
        <end position="44"/>
    </location>
</feature>
<dbReference type="EMBL" id="ACRF02000013">
    <property type="protein sequence ID" value="EEW93628.1"/>
    <property type="molecule type" value="Genomic_DNA"/>
</dbReference>
<dbReference type="Proteomes" id="UP000002939">
    <property type="component" value="Unassembled WGS sequence"/>
</dbReference>
<dbReference type="eggNOG" id="COG0671">
    <property type="taxonomic scope" value="Bacteria"/>
</dbReference>
<feature type="transmembrane region" description="Helical" evidence="1">
    <location>
        <begin position="51"/>
        <end position="70"/>
    </location>
</feature>
<reference evidence="3" key="2">
    <citation type="submission" date="2011-10" db="EMBL/GenBank/DDBJ databases">
        <title>The Genome Sequence of Granulicatella elegans ATCC 700633.</title>
        <authorList>
            <consortium name="The Broad Institute Genome Sequencing Platform"/>
            <consortium name="The Broad Institute Genome Sequencing Center for Infectious Disease"/>
            <person name="Earl A."/>
            <person name="Ward D."/>
            <person name="Feldgarden M."/>
            <person name="Gevers D."/>
            <person name="Sibley C.D."/>
            <person name="Field T.R."/>
            <person name="Grinwis M."/>
            <person name="Eshaghurshan C.S."/>
            <person name="Surette M.G."/>
            <person name="Young S.K."/>
            <person name="Zeng Q."/>
            <person name="Gargeya S."/>
            <person name="Fitzgerald M."/>
            <person name="Haas B."/>
            <person name="Abouelleil A."/>
            <person name="Alvarado L."/>
            <person name="Arachchi H.M."/>
            <person name="Berlin A."/>
            <person name="Brown A."/>
            <person name="Chapman S.B."/>
            <person name="Chen Z."/>
            <person name="Dunbar C."/>
            <person name="Freedman E."/>
            <person name="Gearin G."/>
            <person name="Goldberg J."/>
            <person name="Griggs A."/>
            <person name="Gujja S."/>
            <person name="Heiman D."/>
            <person name="Howarth C."/>
            <person name="Larson L."/>
            <person name="Lui A."/>
            <person name="MacDonald P.J.P."/>
            <person name="Montmayeur A."/>
            <person name="Murphy C."/>
            <person name="Neiman D."/>
            <person name="Pearson M."/>
            <person name="Priest M."/>
            <person name="Roberts A."/>
            <person name="Saif S."/>
            <person name="Shea T."/>
            <person name="Shenoy N."/>
            <person name="Sisk P."/>
            <person name="Stolte C."/>
            <person name="Sykes S."/>
            <person name="Wortman J."/>
            <person name="Nusbaum C."/>
            <person name="Birren B."/>
        </authorList>
    </citation>
    <scope>NUCLEOTIDE SEQUENCE [LARGE SCALE GENOMIC DNA]</scope>
    <source>
        <strain evidence="3">ATCC 700633</strain>
    </source>
</reference>
<name>D0BKM5_9LACT</name>
<accession>D0BKM5</accession>
<dbReference type="Pfam" id="PF01569">
    <property type="entry name" value="PAP2"/>
    <property type="match status" value="1"/>
</dbReference>
<dbReference type="PANTHER" id="PTHR14969">
    <property type="entry name" value="SPHINGOSINE-1-PHOSPHATE PHOSPHOHYDROLASE"/>
    <property type="match status" value="1"/>
</dbReference>
<dbReference type="InterPro" id="IPR036938">
    <property type="entry name" value="PAP2/HPO_sf"/>
</dbReference>
<dbReference type="PANTHER" id="PTHR14969:SF13">
    <property type="entry name" value="AT30094P"/>
    <property type="match status" value="1"/>
</dbReference>
<keyword evidence="1" id="KW-0472">Membrane</keyword>
<dbReference type="STRING" id="626369.HMPREF0446_00510"/>
<dbReference type="SUPFAM" id="SSF48317">
    <property type="entry name" value="Acid phosphatase/Vanadium-dependent haloperoxidase"/>
    <property type="match status" value="1"/>
</dbReference>
<organism evidence="3 4">
    <name type="scientific">Granulicatella elegans ATCC 700633</name>
    <dbReference type="NCBI Taxonomy" id="626369"/>
    <lineage>
        <taxon>Bacteria</taxon>
        <taxon>Bacillati</taxon>
        <taxon>Bacillota</taxon>
        <taxon>Bacilli</taxon>
        <taxon>Lactobacillales</taxon>
        <taxon>Carnobacteriaceae</taxon>
        <taxon>Granulicatella</taxon>
    </lineage>
</organism>
<gene>
    <name evidence="3" type="ORF">HMPREF0446_00510</name>
</gene>
<dbReference type="RefSeq" id="WP_006702784.1">
    <property type="nucleotide sequence ID" value="NZ_KI391971.1"/>
</dbReference>
<protein>
    <recommendedName>
        <fullName evidence="2">Phosphatidic acid phosphatase type 2/haloperoxidase domain-containing protein</fullName>
    </recommendedName>
</protein>
<evidence type="ECO:0000259" key="2">
    <source>
        <dbReference type="SMART" id="SM00014"/>
    </source>
</evidence>
<sequence>MTELQILDGFQKLHNPILDFIMIFITSLGNVGFIWLAIIAVLLMNKKTRSLGILLAIAVVINTILCNGLIKPIVARTRPYEVNSAVSLLITKPLDYSFPSGHTAISFTVVSVLYFLRMKKYWIMAFVLASLIAFSRMYLYVHYPTDVLAGAIVGTFSGWITVKWSQSKHRRFV</sequence>
<comment type="caution">
    <text evidence="3">The sequence shown here is derived from an EMBL/GenBank/DDBJ whole genome shotgun (WGS) entry which is preliminary data.</text>
</comment>
<dbReference type="InterPro" id="IPR000326">
    <property type="entry name" value="PAP2/HPO"/>
</dbReference>
<keyword evidence="1" id="KW-1133">Transmembrane helix</keyword>
<feature type="transmembrane region" description="Helical" evidence="1">
    <location>
        <begin position="147"/>
        <end position="165"/>
    </location>
</feature>
<keyword evidence="1" id="KW-0812">Transmembrane</keyword>
<dbReference type="Gene3D" id="1.20.144.10">
    <property type="entry name" value="Phosphatidic acid phosphatase type 2/haloperoxidase"/>
    <property type="match status" value="2"/>
</dbReference>
<proteinExistence type="predicted"/>
<reference evidence="3" key="1">
    <citation type="submission" date="2009-09" db="EMBL/GenBank/DDBJ databases">
        <authorList>
            <consortium name="The Broad Institute Genome Sequencing Platform"/>
            <person name="Ward D."/>
            <person name="Feldgarden M."/>
            <person name="Earl A."/>
            <person name="Young S.K."/>
            <person name="Zeng Q."/>
            <person name="Koehrsen M."/>
            <person name="Alvarado L."/>
            <person name="Berlin A."/>
            <person name="Bochicchio J."/>
            <person name="Borenstein D."/>
            <person name="Chapman S.B."/>
            <person name="Chen Z."/>
            <person name="Engels R."/>
            <person name="Freedman E."/>
            <person name="Gellesch M."/>
            <person name="Goldberg J."/>
            <person name="Griggs A."/>
            <person name="Gujja S."/>
            <person name="Heilman E."/>
            <person name="Heiman D."/>
            <person name="Hepburn T."/>
            <person name="Howarth C."/>
            <person name="Jen D."/>
            <person name="Larson L."/>
            <person name="Lewis B."/>
            <person name="Mehta T."/>
            <person name="Park D."/>
            <person name="Pearson M."/>
            <person name="Roberts A."/>
            <person name="Saif S."/>
            <person name="Shea T."/>
            <person name="Shenoy N."/>
            <person name="Sisk P."/>
            <person name="Stolte C."/>
            <person name="Sykes S."/>
            <person name="Thomson T."/>
            <person name="Walk T."/>
            <person name="White J."/>
            <person name="Yandava C."/>
            <person name="Sibley C.D."/>
            <person name="Field T.R."/>
            <person name="Grinwis M."/>
            <person name="Eshaghurshan C.S."/>
            <person name="Surette M.G."/>
            <person name="Haas B."/>
            <person name="Nusbaum C."/>
            <person name="Birren B."/>
        </authorList>
    </citation>
    <scope>NUCLEOTIDE SEQUENCE [LARGE SCALE GENOMIC DNA]</scope>
    <source>
        <strain evidence="3">ATCC 700633</strain>
    </source>
</reference>
<dbReference type="SMART" id="SM00014">
    <property type="entry name" value="acidPPc"/>
    <property type="match status" value="1"/>
</dbReference>
<evidence type="ECO:0000256" key="1">
    <source>
        <dbReference type="SAM" id="Phobius"/>
    </source>
</evidence>
<dbReference type="OrthoDB" id="9789113at2"/>
<feature type="domain" description="Phosphatidic acid phosphatase type 2/haloperoxidase" evidence="2">
    <location>
        <begin position="51"/>
        <end position="162"/>
    </location>
</feature>
<keyword evidence="4" id="KW-1185">Reference proteome</keyword>
<evidence type="ECO:0000313" key="3">
    <source>
        <dbReference type="EMBL" id="EEW93628.1"/>
    </source>
</evidence>